<protein>
    <submittedName>
        <fullName evidence="1">Uncharacterized protein</fullName>
    </submittedName>
</protein>
<dbReference type="EMBL" id="JABXXO010000009">
    <property type="protein sequence ID" value="KAF7771039.1"/>
    <property type="molecule type" value="Genomic_DNA"/>
</dbReference>
<dbReference type="AlphaFoldDB" id="A0A8H7F0L6"/>
<name>A0A8H7F0L6_AGABI</name>
<reference evidence="1 2" key="1">
    <citation type="journal article" name="Sci. Rep.">
        <title>Telomere-to-telomere assembled and centromere annotated genomes of the two main subspecies of the button mushroom Agaricus bisporus reveal especially polymorphic chromosome ends.</title>
        <authorList>
            <person name="Sonnenberg A.S.M."/>
            <person name="Sedaghat-Telgerd N."/>
            <person name="Lavrijssen B."/>
            <person name="Ohm R.A."/>
            <person name="Hendrickx P.M."/>
            <person name="Scholtmeijer K."/>
            <person name="Baars J.J.P."/>
            <person name="van Peer A."/>
        </authorList>
    </citation>
    <scope>NUCLEOTIDE SEQUENCE [LARGE SCALE GENOMIC DNA]</scope>
    <source>
        <strain evidence="1 2">H119_p4</strain>
    </source>
</reference>
<evidence type="ECO:0000313" key="1">
    <source>
        <dbReference type="EMBL" id="KAF7771039.1"/>
    </source>
</evidence>
<organism evidence="1 2">
    <name type="scientific">Agaricus bisporus var. burnettii</name>
    <dbReference type="NCBI Taxonomy" id="192524"/>
    <lineage>
        <taxon>Eukaryota</taxon>
        <taxon>Fungi</taxon>
        <taxon>Dikarya</taxon>
        <taxon>Basidiomycota</taxon>
        <taxon>Agaricomycotina</taxon>
        <taxon>Agaricomycetes</taxon>
        <taxon>Agaricomycetidae</taxon>
        <taxon>Agaricales</taxon>
        <taxon>Agaricineae</taxon>
        <taxon>Agaricaceae</taxon>
        <taxon>Agaricus</taxon>
    </lineage>
</organism>
<accession>A0A8H7F0L6</accession>
<dbReference type="Proteomes" id="UP000629468">
    <property type="component" value="Unassembled WGS sequence"/>
</dbReference>
<evidence type="ECO:0000313" key="2">
    <source>
        <dbReference type="Proteomes" id="UP000629468"/>
    </source>
</evidence>
<proteinExistence type="predicted"/>
<sequence>MQLMWDSKRLGLWITLKHNTGERSNALRPVSISKLPHKVVVKIFDSEDDILPLSRENCSSTASPPTRTTFSTSLNFPAVHARTMLVNSDVVGFHQLTRKSSSKLEISGMNWGRFYEYDSNHPYLEGFPHSSNMGPCLGFCAVLNRNVALPHLVGVRHNIQRSDSGPRRIDPNRSIPFESSASKEVASINITYPGQVD</sequence>
<comment type="caution">
    <text evidence="1">The sequence shown here is derived from an EMBL/GenBank/DDBJ whole genome shotgun (WGS) entry which is preliminary data.</text>
</comment>
<gene>
    <name evidence="1" type="ORF">Agabi119p4_7013</name>
</gene>